<keyword evidence="1" id="KW-1133">Transmembrane helix</keyword>
<reference evidence="2 3" key="1">
    <citation type="submission" date="2023-08" db="EMBL/GenBank/DDBJ databases">
        <title>Black Yeasts Isolated from many extreme environments.</title>
        <authorList>
            <person name="Coleine C."/>
            <person name="Stajich J.E."/>
            <person name="Selbmann L."/>
        </authorList>
    </citation>
    <scope>NUCLEOTIDE SEQUENCE [LARGE SCALE GENOMIC DNA]</scope>
    <source>
        <strain evidence="2 3">CCFEE 5386</strain>
    </source>
</reference>
<keyword evidence="3" id="KW-1185">Reference proteome</keyword>
<evidence type="ECO:0000313" key="3">
    <source>
        <dbReference type="Proteomes" id="UP001308179"/>
    </source>
</evidence>
<organism evidence="2 3">
    <name type="scientific">Rachicladosporium monterosium</name>
    <dbReference type="NCBI Taxonomy" id="1507873"/>
    <lineage>
        <taxon>Eukaryota</taxon>
        <taxon>Fungi</taxon>
        <taxon>Dikarya</taxon>
        <taxon>Ascomycota</taxon>
        <taxon>Pezizomycotina</taxon>
        <taxon>Dothideomycetes</taxon>
        <taxon>Dothideomycetidae</taxon>
        <taxon>Cladosporiales</taxon>
        <taxon>Cladosporiaceae</taxon>
        <taxon>Rachicladosporium</taxon>
    </lineage>
</organism>
<evidence type="ECO:0000313" key="2">
    <source>
        <dbReference type="EMBL" id="KAK5144901.1"/>
    </source>
</evidence>
<accession>A0ABR0L835</accession>
<comment type="caution">
    <text evidence="2">The sequence shown here is derived from an EMBL/GenBank/DDBJ whole genome shotgun (WGS) entry which is preliminary data.</text>
</comment>
<evidence type="ECO:0000256" key="1">
    <source>
        <dbReference type="SAM" id="Phobius"/>
    </source>
</evidence>
<dbReference type="Proteomes" id="UP001308179">
    <property type="component" value="Unassembled WGS sequence"/>
</dbReference>
<keyword evidence="1" id="KW-0812">Transmembrane</keyword>
<feature type="transmembrane region" description="Helical" evidence="1">
    <location>
        <begin position="83"/>
        <end position="108"/>
    </location>
</feature>
<dbReference type="EMBL" id="JAVRRR010000189">
    <property type="protein sequence ID" value="KAK5144901.1"/>
    <property type="molecule type" value="Genomic_DNA"/>
</dbReference>
<sequence length="109" mass="12034">MRRTALQWRLPVVVQSQVLLLFVLVERVLGAAVVECVLLFVDVDVDEDLDEDEDLVDDDEGLVVEEGVEREDEDEDLVEEEEVVVVVGAWYLLGLPAVVVLWGGGVGVS</sequence>
<name>A0ABR0L835_9PEZI</name>
<proteinExistence type="predicted"/>
<gene>
    <name evidence="2" type="ORF">LTR32_003258</name>
</gene>
<keyword evidence="1" id="KW-0472">Membrane</keyword>
<protein>
    <submittedName>
        <fullName evidence="2">Uncharacterized protein</fullName>
    </submittedName>
</protein>